<feature type="domain" description="Cytochrome c" evidence="6">
    <location>
        <begin position="48"/>
        <end position="159"/>
    </location>
</feature>
<gene>
    <name evidence="7" type="ORF">P1P91_14045</name>
</gene>
<evidence type="ECO:0000313" key="8">
    <source>
        <dbReference type="Proteomes" id="UP001301869"/>
    </source>
</evidence>
<dbReference type="SUPFAM" id="SSF46626">
    <property type="entry name" value="Cytochrome c"/>
    <property type="match status" value="3"/>
</dbReference>
<keyword evidence="1 4" id="KW-0349">Heme</keyword>
<evidence type="ECO:0000256" key="1">
    <source>
        <dbReference type="ARBA" id="ARBA00022617"/>
    </source>
</evidence>
<organism evidence="7 8">
    <name type="scientific">Halomonas piscis</name>
    <dbReference type="NCBI Taxonomy" id="3031727"/>
    <lineage>
        <taxon>Bacteria</taxon>
        <taxon>Pseudomonadati</taxon>
        <taxon>Pseudomonadota</taxon>
        <taxon>Gammaproteobacteria</taxon>
        <taxon>Oceanospirillales</taxon>
        <taxon>Halomonadaceae</taxon>
        <taxon>Halomonas</taxon>
    </lineage>
</organism>
<feature type="domain" description="Cytochrome c" evidence="6">
    <location>
        <begin position="210"/>
        <end position="319"/>
    </location>
</feature>
<evidence type="ECO:0000256" key="4">
    <source>
        <dbReference type="PROSITE-ProRule" id="PRU00433"/>
    </source>
</evidence>
<dbReference type="PANTHER" id="PTHR35008">
    <property type="entry name" value="BLL4482 PROTEIN-RELATED"/>
    <property type="match status" value="1"/>
</dbReference>
<keyword evidence="3 4" id="KW-0408">Iron</keyword>
<dbReference type="Proteomes" id="UP001301869">
    <property type="component" value="Chromosome"/>
</dbReference>
<reference evidence="7 8" key="1">
    <citation type="submission" date="2023-03" db="EMBL/GenBank/DDBJ databases">
        <title>Halomonas sp. nov., isolated from Korean tranditional fermented seafood 'Jeotgal'.</title>
        <authorList>
            <person name="Kim B."/>
            <person name="Shin N.-R."/>
        </authorList>
    </citation>
    <scope>NUCLEOTIDE SEQUENCE [LARGE SCALE GENOMIC DNA]</scope>
    <source>
        <strain evidence="7 8">SG2L-4</strain>
    </source>
</reference>
<evidence type="ECO:0000259" key="6">
    <source>
        <dbReference type="PROSITE" id="PS51007"/>
    </source>
</evidence>
<dbReference type="InterPro" id="IPR009056">
    <property type="entry name" value="Cyt_c-like_dom"/>
</dbReference>
<sequence>MPSKGKKISVAVVVLAIIGIAGFLVLTSPWMWSATHDIPDIESAEGEADLNNGRRIFVASDCATCHATTDQESDEQLGGGMVLDTAFGKFHMPNISPDPEHGIGDWSLAEFDRALREGVGPSSLWPDGKNLYPAFPYTSYVRMEPDDVRDLYAYMMELPESDKVVPDHELKFPYNLRRGIGVWRLAFLNDKSTAEVGVSADSLPEDVDREQFDKGRYLVEGAGHCVECHSPRTFMGNVPGDRRYAGGENPEGTGHYPNITPDETGIGFWSAASIANYLHTGISPIGRTAGGDMAEVIENTSQLPWEDLQAMAVYLNHLPPIDNPAPGMPEPNRTEEVVMLDNVVDNRPPLPTSEPQKIDVGDSVYVAGTKSLYLSSQASASKEQDGEGEDGKLLGGASLEVLDRENNRLKFEIKGWQPENSPTVIYQEKGQRVIMAALGDQAIEATQRGESETDPDTDQVWRPVTLEAWSRADEVNLDLDELWSYSKNAYETSCSSCHTLPDKEHYTANQWIGTLKSMKRFTTFNDDEYRLILSYLQNHSSDLNPETAGEAVPKHASEGVPQ</sequence>
<keyword evidence="5" id="KW-0472">Membrane</keyword>
<evidence type="ECO:0000256" key="3">
    <source>
        <dbReference type="ARBA" id="ARBA00023004"/>
    </source>
</evidence>
<evidence type="ECO:0000256" key="5">
    <source>
        <dbReference type="SAM" id="Phobius"/>
    </source>
</evidence>
<keyword evidence="5" id="KW-0812">Transmembrane</keyword>
<feature type="transmembrane region" description="Helical" evidence="5">
    <location>
        <begin position="12"/>
        <end position="32"/>
    </location>
</feature>
<proteinExistence type="predicted"/>
<dbReference type="InterPro" id="IPR051459">
    <property type="entry name" value="Cytochrome_c-type_DH"/>
</dbReference>
<keyword evidence="5" id="KW-1133">Transmembrane helix</keyword>
<dbReference type="InterPro" id="IPR036909">
    <property type="entry name" value="Cyt_c-like_dom_sf"/>
</dbReference>
<dbReference type="EMBL" id="CP119391">
    <property type="protein sequence ID" value="WNK19926.1"/>
    <property type="molecule type" value="Genomic_DNA"/>
</dbReference>
<dbReference type="Gene3D" id="1.10.760.10">
    <property type="entry name" value="Cytochrome c-like domain"/>
    <property type="match status" value="1"/>
</dbReference>
<dbReference type="Pfam" id="PF00034">
    <property type="entry name" value="Cytochrom_C"/>
    <property type="match status" value="1"/>
</dbReference>
<dbReference type="RefSeq" id="WP_311883404.1">
    <property type="nucleotide sequence ID" value="NZ_CP119391.1"/>
</dbReference>
<dbReference type="PROSITE" id="PS51007">
    <property type="entry name" value="CYTC"/>
    <property type="match status" value="2"/>
</dbReference>
<accession>A0ABY9YZS4</accession>
<dbReference type="PANTHER" id="PTHR35008:SF8">
    <property type="entry name" value="ALCOHOL DEHYDROGENASE CYTOCHROME C SUBUNIT"/>
    <property type="match status" value="1"/>
</dbReference>
<name>A0ABY9YZS4_9GAMM</name>
<protein>
    <submittedName>
        <fullName evidence="7">C-type cytochrome</fullName>
    </submittedName>
</protein>
<evidence type="ECO:0000313" key="7">
    <source>
        <dbReference type="EMBL" id="WNK19926.1"/>
    </source>
</evidence>
<evidence type="ECO:0000256" key="2">
    <source>
        <dbReference type="ARBA" id="ARBA00022723"/>
    </source>
</evidence>
<keyword evidence="2 4" id="KW-0479">Metal-binding</keyword>
<keyword evidence="8" id="KW-1185">Reference proteome</keyword>